<dbReference type="SUPFAM" id="SSF52047">
    <property type="entry name" value="RNI-like"/>
    <property type="match status" value="1"/>
</dbReference>
<evidence type="ECO:0000313" key="2">
    <source>
        <dbReference type="Proteomes" id="UP000031465"/>
    </source>
</evidence>
<reference evidence="1 2" key="1">
    <citation type="journal article" date="2014" name="Mol. Biol. Evol.">
        <title>Massive expansion of Ubiquitination-related gene families within the Chlamydiae.</title>
        <authorList>
            <person name="Domman D."/>
            <person name="Collingro A."/>
            <person name="Lagkouvardos I."/>
            <person name="Gehre L."/>
            <person name="Weinmaier T."/>
            <person name="Rattei T."/>
            <person name="Subtil A."/>
            <person name="Horn M."/>
        </authorList>
    </citation>
    <scope>NUCLEOTIDE SEQUENCE [LARGE SCALE GENOMIC DNA]</scope>
    <source>
        <strain evidence="1 2">EI2</strain>
    </source>
</reference>
<dbReference type="PATRIC" id="fig|362787.3.peg.1196"/>
<accession>A0A0C1H235</accession>
<organism evidence="1 2">
    <name type="scientific">Candidatus Protochlamydia amoebophila</name>
    <dbReference type="NCBI Taxonomy" id="362787"/>
    <lineage>
        <taxon>Bacteria</taxon>
        <taxon>Pseudomonadati</taxon>
        <taxon>Chlamydiota</taxon>
        <taxon>Chlamydiia</taxon>
        <taxon>Parachlamydiales</taxon>
        <taxon>Parachlamydiaceae</taxon>
        <taxon>Candidatus Protochlamydia</taxon>
    </lineage>
</organism>
<evidence type="ECO:0000313" key="1">
    <source>
        <dbReference type="EMBL" id="KIC71749.1"/>
    </source>
</evidence>
<dbReference type="Proteomes" id="UP000031465">
    <property type="component" value="Unassembled WGS sequence"/>
</dbReference>
<proteinExistence type="predicted"/>
<sequence length="52" mass="5738">MDANKPTDTGLVHLKPLMTLQHLNLSYCTNLTDAGLAHFKNLTTSLNLKLSK</sequence>
<gene>
    <name evidence="1" type="ORF">DB44_DA00030</name>
</gene>
<dbReference type="EMBL" id="JSAN01000073">
    <property type="protein sequence ID" value="KIC71749.1"/>
    <property type="molecule type" value="Genomic_DNA"/>
</dbReference>
<dbReference type="AlphaFoldDB" id="A0A0C1H235"/>
<comment type="caution">
    <text evidence="1">The sequence shown here is derived from an EMBL/GenBank/DDBJ whole genome shotgun (WGS) entry which is preliminary data.</text>
</comment>
<name>A0A0C1H235_9BACT</name>
<protein>
    <recommendedName>
        <fullName evidence="3">F-box/LRR-repeat protein 14</fullName>
    </recommendedName>
</protein>
<dbReference type="Gene3D" id="3.80.10.10">
    <property type="entry name" value="Ribonuclease Inhibitor"/>
    <property type="match status" value="1"/>
</dbReference>
<dbReference type="InterPro" id="IPR032675">
    <property type="entry name" value="LRR_dom_sf"/>
</dbReference>
<evidence type="ECO:0008006" key="3">
    <source>
        <dbReference type="Google" id="ProtNLM"/>
    </source>
</evidence>